<accession>X1E9T7</accession>
<gene>
    <name evidence="6" type="ORF">S01H4_61801</name>
</gene>
<sequence>ICKISELPFPHHHLTSVLSAIAVSILDDIDIDVIVDVLKDYKGLPHRMEYVGRIKGVFIYNDSKATNPQSTIAALRSFKKPVILIAGGRDKKMDFSELGKEIDVNVKTLILVGETSDIIASTLSKDRENKLFFAKDIKDAVKIAFKQCNEKDIILLSPACASFDM</sequence>
<keyword evidence="2" id="KW-0436">Ligase</keyword>
<feature type="non-terminal residue" evidence="6">
    <location>
        <position position="1"/>
    </location>
</feature>
<keyword evidence="1" id="KW-0963">Cytoplasm</keyword>
<evidence type="ECO:0000256" key="1">
    <source>
        <dbReference type="ARBA" id="ARBA00022490"/>
    </source>
</evidence>
<keyword evidence="3" id="KW-0547">Nucleotide-binding</keyword>
<dbReference type="PANTHER" id="PTHR43692">
    <property type="entry name" value="UDP-N-ACETYLMURAMOYLALANINE--D-GLUTAMATE LIGASE"/>
    <property type="match status" value="1"/>
</dbReference>
<dbReference type="InterPro" id="IPR004101">
    <property type="entry name" value="Mur_ligase_C"/>
</dbReference>
<dbReference type="PANTHER" id="PTHR43692:SF1">
    <property type="entry name" value="UDP-N-ACETYLMURAMOYLALANINE--D-GLUTAMATE LIGASE"/>
    <property type="match status" value="1"/>
</dbReference>
<keyword evidence="4" id="KW-0067">ATP-binding</keyword>
<evidence type="ECO:0000259" key="5">
    <source>
        <dbReference type="Pfam" id="PF02875"/>
    </source>
</evidence>
<feature type="non-terminal residue" evidence="6">
    <location>
        <position position="165"/>
    </location>
</feature>
<dbReference type="Pfam" id="PF02875">
    <property type="entry name" value="Mur_ligase_C"/>
    <property type="match status" value="1"/>
</dbReference>
<evidence type="ECO:0000313" key="6">
    <source>
        <dbReference type="EMBL" id="GAH13919.1"/>
    </source>
</evidence>
<dbReference type="AlphaFoldDB" id="X1E9T7"/>
<dbReference type="Gene3D" id="3.90.190.20">
    <property type="entry name" value="Mur ligase, C-terminal domain"/>
    <property type="match status" value="1"/>
</dbReference>
<dbReference type="GO" id="GO:0005737">
    <property type="term" value="C:cytoplasm"/>
    <property type="evidence" value="ECO:0007669"/>
    <property type="project" value="InterPro"/>
</dbReference>
<evidence type="ECO:0000256" key="2">
    <source>
        <dbReference type="ARBA" id="ARBA00022598"/>
    </source>
</evidence>
<dbReference type="SUPFAM" id="SSF53244">
    <property type="entry name" value="MurD-like peptide ligases, peptide-binding domain"/>
    <property type="match status" value="1"/>
</dbReference>
<dbReference type="GO" id="GO:0008764">
    <property type="term" value="F:UDP-N-acetylmuramoylalanine-D-glutamate ligase activity"/>
    <property type="evidence" value="ECO:0007669"/>
    <property type="project" value="InterPro"/>
</dbReference>
<evidence type="ECO:0000256" key="3">
    <source>
        <dbReference type="ARBA" id="ARBA00022741"/>
    </source>
</evidence>
<reference evidence="6" key="1">
    <citation type="journal article" date="2014" name="Front. Microbiol.">
        <title>High frequency of phylogenetically diverse reductive dehalogenase-homologous genes in deep subseafloor sedimentary metagenomes.</title>
        <authorList>
            <person name="Kawai M."/>
            <person name="Futagami T."/>
            <person name="Toyoda A."/>
            <person name="Takaki Y."/>
            <person name="Nishi S."/>
            <person name="Hori S."/>
            <person name="Arai W."/>
            <person name="Tsubouchi T."/>
            <person name="Morono Y."/>
            <person name="Uchiyama I."/>
            <person name="Ito T."/>
            <person name="Fujiyama A."/>
            <person name="Inagaki F."/>
            <person name="Takami H."/>
        </authorList>
    </citation>
    <scope>NUCLEOTIDE SEQUENCE</scope>
    <source>
        <strain evidence="6">Expedition CK06-06</strain>
    </source>
</reference>
<dbReference type="InterPro" id="IPR005762">
    <property type="entry name" value="MurD"/>
</dbReference>
<organism evidence="6">
    <name type="scientific">marine sediment metagenome</name>
    <dbReference type="NCBI Taxonomy" id="412755"/>
    <lineage>
        <taxon>unclassified sequences</taxon>
        <taxon>metagenomes</taxon>
        <taxon>ecological metagenomes</taxon>
    </lineage>
</organism>
<dbReference type="GO" id="GO:0051301">
    <property type="term" value="P:cell division"/>
    <property type="evidence" value="ECO:0007669"/>
    <property type="project" value="InterPro"/>
</dbReference>
<evidence type="ECO:0000256" key="4">
    <source>
        <dbReference type="ARBA" id="ARBA00022840"/>
    </source>
</evidence>
<dbReference type="GO" id="GO:0005524">
    <property type="term" value="F:ATP binding"/>
    <property type="evidence" value="ECO:0007669"/>
    <property type="project" value="UniProtKB-KW"/>
</dbReference>
<dbReference type="EMBL" id="BART01036732">
    <property type="protein sequence ID" value="GAH13919.1"/>
    <property type="molecule type" value="Genomic_DNA"/>
</dbReference>
<protein>
    <recommendedName>
        <fullName evidence="5">Mur ligase C-terminal domain-containing protein</fullName>
    </recommendedName>
</protein>
<comment type="caution">
    <text evidence="6">The sequence shown here is derived from an EMBL/GenBank/DDBJ whole genome shotgun (WGS) entry which is preliminary data.</text>
</comment>
<dbReference type="InterPro" id="IPR036615">
    <property type="entry name" value="Mur_ligase_C_dom_sf"/>
</dbReference>
<proteinExistence type="predicted"/>
<name>X1E9T7_9ZZZZ</name>
<dbReference type="GO" id="GO:0008360">
    <property type="term" value="P:regulation of cell shape"/>
    <property type="evidence" value="ECO:0007669"/>
    <property type="project" value="InterPro"/>
</dbReference>
<feature type="domain" description="Mur ligase C-terminal" evidence="5">
    <location>
        <begin position="46"/>
        <end position="160"/>
    </location>
</feature>